<protein>
    <submittedName>
        <fullName evidence="1">Uncharacterized protein</fullName>
    </submittedName>
</protein>
<sequence length="152" mass="16696">MEESQVLARITGRSLPQIPVCDAFFAPSLASNVWKILAGYLSDPSDYVHHPEVSQLTIHKAWGPCYRSVGRFNDRKWGRCEVNDSLSTTSSTSHDITAVMRRRTPASQQLINVQAILRSLELDTTPLLISDEGAGNGGFTETAYGQTEGINT</sequence>
<organism evidence="1 2">
    <name type="scientific">Armillaria gallica</name>
    <name type="common">Bulbous honey fungus</name>
    <name type="synonym">Armillaria bulbosa</name>
    <dbReference type="NCBI Taxonomy" id="47427"/>
    <lineage>
        <taxon>Eukaryota</taxon>
        <taxon>Fungi</taxon>
        <taxon>Dikarya</taxon>
        <taxon>Basidiomycota</taxon>
        <taxon>Agaricomycotina</taxon>
        <taxon>Agaricomycetes</taxon>
        <taxon>Agaricomycetidae</taxon>
        <taxon>Agaricales</taxon>
        <taxon>Marasmiineae</taxon>
        <taxon>Physalacriaceae</taxon>
        <taxon>Armillaria</taxon>
    </lineage>
</organism>
<evidence type="ECO:0000313" key="1">
    <source>
        <dbReference type="EMBL" id="PBK87435.1"/>
    </source>
</evidence>
<dbReference type="InParanoid" id="A0A2H3CWN2"/>
<accession>A0A2H3CWN2</accession>
<reference evidence="2" key="1">
    <citation type="journal article" date="2017" name="Nat. Ecol. Evol.">
        <title>Genome expansion and lineage-specific genetic innovations in the forest pathogenic fungi Armillaria.</title>
        <authorList>
            <person name="Sipos G."/>
            <person name="Prasanna A.N."/>
            <person name="Walter M.C."/>
            <person name="O'Connor E."/>
            <person name="Balint B."/>
            <person name="Krizsan K."/>
            <person name="Kiss B."/>
            <person name="Hess J."/>
            <person name="Varga T."/>
            <person name="Slot J."/>
            <person name="Riley R."/>
            <person name="Boka B."/>
            <person name="Rigling D."/>
            <person name="Barry K."/>
            <person name="Lee J."/>
            <person name="Mihaltcheva S."/>
            <person name="LaButti K."/>
            <person name="Lipzen A."/>
            <person name="Waldron R."/>
            <person name="Moloney N.M."/>
            <person name="Sperisen C."/>
            <person name="Kredics L."/>
            <person name="Vagvoelgyi C."/>
            <person name="Patrignani A."/>
            <person name="Fitzpatrick D."/>
            <person name="Nagy I."/>
            <person name="Doyle S."/>
            <person name="Anderson J.B."/>
            <person name="Grigoriev I.V."/>
            <person name="Gueldener U."/>
            <person name="Muensterkoetter M."/>
            <person name="Nagy L.G."/>
        </authorList>
    </citation>
    <scope>NUCLEOTIDE SEQUENCE [LARGE SCALE GENOMIC DNA]</scope>
    <source>
        <strain evidence="2">Ar21-2</strain>
    </source>
</reference>
<dbReference type="EMBL" id="KZ293678">
    <property type="protein sequence ID" value="PBK87435.1"/>
    <property type="molecule type" value="Genomic_DNA"/>
</dbReference>
<gene>
    <name evidence="1" type="ORF">ARMGADRAFT_1085461</name>
</gene>
<name>A0A2H3CWN2_ARMGA</name>
<evidence type="ECO:0000313" key="2">
    <source>
        <dbReference type="Proteomes" id="UP000217790"/>
    </source>
</evidence>
<keyword evidence="2" id="KW-1185">Reference proteome</keyword>
<dbReference type="AlphaFoldDB" id="A0A2H3CWN2"/>
<dbReference type="Proteomes" id="UP000217790">
    <property type="component" value="Unassembled WGS sequence"/>
</dbReference>
<proteinExistence type="predicted"/>